<feature type="transmembrane region" description="Helical" evidence="4">
    <location>
        <begin position="244"/>
        <end position="266"/>
    </location>
</feature>
<keyword evidence="1 4" id="KW-0812">Transmembrane</keyword>
<sequence length="323" mass="35639">MKTYKYYWRLIRFRPKYYFSDIAAISIYFAATTALGLILRAFFNFLTGDAGFALPLWLVVGLQIGYALIVGVAGAGAALAYINFEFHAYALLIRNMLARLLQMPGSRPLPQNKDGSRISTGQAISTFRDDTHELLEAIVVVDDVIGLLISAAISVTIMLQISVLVTLGTFLPLLLVVAIAQMLGERAKRYRRASRQATSLVTGLIADMFNSTQALKVANAEVRIIDRFRQVNAQRKQTMVRDKLLTQLVDALSTGTVELGMGLILLLAARGMYSGTFTLGDFALFAAYIWPITQLMRIASRVITSYKQAGISTQRMEAMMQGA</sequence>
<gene>
    <name evidence="6" type="ORF">MNBD_CHLOROFLEXI01-2660</name>
</gene>
<feature type="non-terminal residue" evidence="6">
    <location>
        <position position="323"/>
    </location>
</feature>
<evidence type="ECO:0000256" key="2">
    <source>
        <dbReference type="ARBA" id="ARBA00022989"/>
    </source>
</evidence>
<feature type="transmembrane region" description="Helical" evidence="4">
    <location>
        <begin position="21"/>
        <end position="43"/>
    </location>
</feature>
<dbReference type="InterPro" id="IPR011527">
    <property type="entry name" value="ABC1_TM_dom"/>
</dbReference>
<feature type="transmembrane region" description="Helical" evidence="4">
    <location>
        <begin position="272"/>
        <end position="291"/>
    </location>
</feature>
<keyword evidence="3 4" id="KW-0472">Membrane</keyword>
<dbReference type="Gene3D" id="1.20.1560.10">
    <property type="entry name" value="ABC transporter type 1, transmembrane domain"/>
    <property type="match status" value="1"/>
</dbReference>
<keyword evidence="2 4" id="KW-1133">Transmembrane helix</keyword>
<dbReference type="SUPFAM" id="SSF90123">
    <property type="entry name" value="ABC transporter transmembrane region"/>
    <property type="match status" value="1"/>
</dbReference>
<name>A0A3B0VWL8_9ZZZZ</name>
<feature type="domain" description="ABC transmembrane type-1" evidence="5">
    <location>
        <begin position="22"/>
        <end position="308"/>
    </location>
</feature>
<accession>A0A3B0VWL8</accession>
<feature type="transmembrane region" description="Helical" evidence="4">
    <location>
        <begin position="161"/>
        <end position="183"/>
    </location>
</feature>
<dbReference type="Pfam" id="PF00664">
    <property type="entry name" value="ABC_membrane"/>
    <property type="match status" value="1"/>
</dbReference>
<dbReference type="GO" id="GO:0016020">
    <property type="term" value="C:membrane"/>
    <property type="evidence" value="ECO:0007669"/>
    <property type="project" value="InterPro"/>
</dbReference>
<feature type="transmembrane region" description="Helical" evidence="4">
    <location>
        <begin position="134"/>
        <end position="155"/>
    </location>
</feature>
<feature type="transmembrane region" description="Helical" evidence="4">
    <location>
        <begin position="63"/>
        <end position="84"/>
    </location>
</feature>
<dbReference type="PROSITE" id="PS50929">
    <property type="entry name" value="ABC_TM1F"/>
    <property type="match status" value="1"/>
</dbReference>
<organism evidence="6">
    <name type="scientific">hydrothermal vent metagenome</name>
    <dbReference type="NCBI Taxonomy" id="652676"/>
    <lineage>
        <taxon>unclassified sequences</taxon>
        <taxon>metagenomes</taxon>
        <taxon>ecological metagenomes</taxon>
    </lineage>
</organism>
<evidence type="ECO:0000256" key="4">
    <source>
        <dbReference type="SAM" id="Phobius"/>
    </source>
</evidence>
<dbReference type="GO" id="GO:0140359">
    <property type="term" value="F:ABC-type transporter activity"/>
    <property type="evidence" value="ECO:0007669"/>
    <property type="project" value="InterPro"/>
</dbReference>
<evidence type="ECO:0000256" key="3">
    <source>
        <dbReference type="ARBA" id="ARBA00023136"/>
    </source>
</evidence>
<dbReference type="EMBL" id="UOEU01000967">
    <property type="protein sequence ID" value="VAW42827.1"/>
    <property type="molecule type" value="Genomic_DNA"/>
</dbReference>
<dbReference type="AlphaFoldDB" id="A0A3B0VWL8"/>
<proteinExistence type="predicted"/>
<evidence type="ECO:0000259" key="5">
    <source>
        <dbReference type="PROSITE" id="PS50929"/>
    </source>
</evidence>
<evidence type="ECO:0000313" key="6">
    <source>
        <dbReference type="EMBL" id="VAW42827.1"/>
    </source>
</evidence>
<dbReference type="GO" id="GO:0005524">
    <property type="term" value="F:ATP binding"/>
    <property type="evidence" value="ECO:0007669"/>
    <property type="project" value="InterPro"/>
</dbReference>
<reference evidence="6" key="1">
    <citation type="submission" date="2018-06" db="EMBL/GenBank/DDBJ databases">
        <authorList>
            <person name="Zhirakovskaya E."/>
        </authorList>
    </citation>
    <scope>NUCLEOTIDE SEQUENCE</scope>
</reference>
<dbReference type="InterPro" id="IPR036640">
    <property type="entry name" value="ABC1_TM_sf"/>
</dbReference>
<evidence type="ECO:0000256" key="1">
    <source>
        <dbReference type="ARBA" id="ARBA00022692"/>
    </source>
</evidence>
<protein>
    <recommendedName>
        <fullName evidence="5">ABC transmembrane type-1 domain-containing protein</fullName>
    </recommendedName>
</protein>